<comment type="caution">
    <text evidence="1">The sequence shown here is derived from an EMBL/GenBank/DDBJ whole genome shotgun (WGS) entry which is preliminary data.</text>
</comment>
<sequence length="395" mass="45549">MNKSKELSDLEERILSDPANYNVDDSIGFLRNHPEDAEKFGEFLFDYTLIGNYELCHKKNEITKKIIHSLPSSISSILKPLFKIPDSLFINNRYRISSYLNIIKSKLIKNKDFLPDVVAKIISEAIEPTITTIHKELVYQNPELRQEYEKINPEIYNIIDEQFSRLRKTIELFKKNCYVPKVEHRDSKNPRLSKFGGAAPYMPKEGPKICPCNTDKLQTVFSLYVPSLPDEMKNLFPPDHEYVVVGYTCNSCYTELQVELFVDEQIDQLVYDDVPDFDTVFNEPRVVVGWSKKEILPSSCFDSGFEVPNKEDFSEEDLFFIDEILSTENSANYRTYLGGYPIFVQGDDSPPNHKLLLEMEESEASTNMWGDCGTCQVWMTTGDDFGSFVMQYACC</sequence>
<keyword evidence="2" id="KW-1185">Reference proteome</keyword>
<reference evidence="1 2" key="1">
    <citation type="submission" date="2024-04" db="EMBL/GenBank/DDBJ databases">
        <title>Tritrichomonas musculus Genome.</title>
        <authorList>
            <person name="Alves-Ferreira E."/>
            <person name="Grigg M."/>
            <person name="Lorenzi H."/>
            <person name="Galac M."/>
        </authorList>
    </citation>
    <scope>NUCLEOTIDE SEQUENCE [LARGE SCALE GENOMIC DNA]</scope>
    <source>
        <strain evidence="1 2">EAF2021</strain>
    </source>
</reference>
<dbReference type="SUPFAM" id="SSF103032">
    <property type="entry name" value="Hypothetical protein YwqG"/>
    <property type="match status" value="1"/>
</dbReference>
<accession>A0ABR2H843</accession>
<dbReference type="EMBL" id="JAPFFF010000040">
    <property type="protein sequence ID" value="KAK8841902.1"/>
    <property type="molecule type" value="Genomic_DNA"/>
</dbReference>
<dbReference type="Gene3D" id="2.30.320.10">
    <property type="entry name" value="YwqG-like"/>
    <property type="match status" value="1"/>
</dbReference>
<organism evidence="1 2">
    <name type="scientific">Tritrichomonas musculus</name>
    <dbReference type="NCBI Taxonomy" id="1915356"/>
    <lineage>
        <taxon>Eukaryota</taxon>
        <taxon>Metamonada</taxon>
        <taxon>Parabasalia</taxon>
        <taxon>Tritrichomonadida</taxon>
        <taxon>Tritrichomonadidae</taxon>
        <taxon>Tritrichomonas</taxon>
    </lineage>
</organism>
<dbReference type="InterPro" id="IPR035948">
    <property type="entry name" value="YwqG-like_sf"/>
</dbReference>
<proteinExistence type="predicted"/>
<name>A0ABR2H843_9EUKA</name>
<evidence type="ECO:0000313" key="1">
    <source>
        <dbReference type="EMBL" id="KAK8841902.1"/>
    </source>
</evidence>
<dbReference type="Pfam" id="PF09234">
    <property type="entry name" value="DUF1963"/>
    <property type="match status" value="1"/>
</dbReference>
<dbReference type="Proteomes" id="UP001470230">
    <property type="component" value="Unassembled WGS sequence"/>
</dbReference>
<evidence type="ECO:0008006" key="3">
    <source>
        <dbReference type="Google" id="ProtNLM"/>
    </source>
</evidence>
<gene>
    <name evidence="1" type="ORF">M9Y10_026854</name>
</gene>
<protein>
    <recommendedName>
        <fullName evidence="3">DUF1963 domain-containing protein</fullName>
    </recommendedName>
</protein>
<evidence type="ECO:0000313" key="2">
    <source>
        <dbReference type="Proteomes" id="UP001470230"/>
    </source>
</evidence>
<dbReference type="InterPro" id="IPR015315">
    <property type="entry name" value="DUF1963"/>
</dbReference>